<dbReference type="Gene3D" id="1.10.10.10">
    <property type="entry name" value="Winged helix-like DNA-binding domain superfamily/Winged helix DNA-binding domain"/>
    <property type="match status" value="1"/>
</dbReference>
<evidence type="ECO:0000259" key="1">
    <source>
        <dbReference type="Pfam" id="PF12728"/>
    </source>
</evidence>
<name>A0AA97I5B8_9MICO</name>
<dbReference type="InterPro" id="IPR036388">
    <property type="entry name" value="WH-like_DNA-bd_sf"/>
</dbReference>
<gene>
    <name evidence="2" type="ORF">N8K70_11010</name>
</gene>
<dbReference type="SUPFAM" id="SSF46955">
    <property type="entry name" value="Putative DNA-binding domain"/>
    <property type="match status" value="1"/>
</dbReference>
<dbReference type="RefSeq" id="WP_248540684.1">
    <property type="nucleotide sequence ID" value="NZ_CP118157.1"/>
</dbReference>
<dbReference type="Proteomes" id="UP001305498">
    <property type="component" value="Chromosome"/>
</dbReference>
<dbReference type="InterPro" id="IPR009061">
    <property type="entry name" value="DNA-bd_dom_put_sf"/>
</dbReference>
<dbReference type="InterPro" id="IPR010093">
    <property type="entry name" value="SinI_DNA-bd"/>
</dbReference>
<evidence type="ECO:0000313" key="3">
    <source>
        <dbReference type="Proteomes" id="UP001305498"/>
    </source>
</evidence>
<dbReference type="EMBL" id="CP118157">
    <property type="protein sequence ID" value="WOF21912.1"/>
    <property type="molecule type" value="Genomic_DNA"/>
</dbReference>
<dbReference type="KEGG" id="mbet:N8K70_11010"/>
<keyword evidence="3" id="KW-1185">Reference proteome</keyword>
<proteinExistence type="predicted"/>
<reference evidence="2 3" key="1">
    <citation type="submission" date="2023-02" db="EMBL/GenBank/DDBJ databases">
        <title>Microbacterium betulae sp. nov., isolated from birch wood.</title>
        <authorList>
            <person name="Pasciak M."/>
            <person name="Pawlik K.J."/>
            <person name="Martynowski D."/>
            <person name="Laczmanski L."/>
            <person name="Ciekot J."/>
            <person name="Szponar B."/>
            <person name="Wojcik-Fatla A."/>
            <person name="Mackiewicz B."/>
            <person name="Farian E."/>
            <person name="Cholewa G."/>
            <person name="Cholewa A."/>
            <person name="Dutkiewicz J."/>
        </authorList>
    </citation>
    <scope>NUCLEOTIDE SEQUENCE [LARGE SCALE GENOMIC DNA]</scope>
    <source>
        <strain evidence="2 3">AB</strain>
    </source>
</reference>
<dbReference type="AlphaFoldDB" id="A0AA97I5B8"/>
<organism evidence="2 3">
    <name type="scientific">Microbacterium betulae</name>
    <dbReference type="NCBI Taxonomy" id="2981139"/>
    <lineage>
        <taxon>Bacteria</taxon>
        <taxon>Bacillati</taxon>
        <taxon>Actinomycetota</taxon>
        <taxon>Actinomycetes</taxon>
        <taxon>Micrococcales</taxon>
        <taxon>Microbacteriaceae</taxon>
        <taxon>Microbacterium</taxon>
    </lineage>
</organism>
<dbReference type="InterPro" id="IPR041657">
    <property type="entry name" value="HTH_17"/>
</dbReference>
<dbReference type="GO" id="GO:0003677">
    <property type="term" value="F:DNA binding"/>
    <property type="evidence" value="ECO:0007669"/>
    <property type="project" value="InterPro"/>
</dbReference>
<evidence type="ECO:0000313" key="2">
    <source>
        <dbReference type="EMBL" id="WOF21912.1"/>
    </source>
</evidence>
<dbReference type="Pfam" id="PF12728">
    <property type="entry name" value="HTH_17"/>
    <property type="match status" value="1"/>
</dbReference>
<dbReference type="NCBIfam" id="TIGR01764">
    <property type="entry name" value="excise"/>
    <property type="match status" value="1"/>
</dbReference>
<sequence>MNQHQSSPHGLEPLLNIDELADYLGVPVSTIYDWRTNGKGPRAYRFGKRIMFGITDIRAWMDTMREAAASTGAATFPGAGEGARG</sequence>
<accession>A0AA97I5B8</accession>
<protein>
    <submittedName>
        <fullName evidence="2">Helix-turn-helix domain-containing protein</fullName>
    </submittedName>
</protein>
<feature type="domain" description="Helix-turn-helix" evidence="1">
    <location>
        <begin position="14"/>
        <end position="63"/>
    </location>
</feature>